<feature type="chain" id="PRO_5046351598" evidence="4">
    <location>
        <begin position="21"/>
        <end position="390"/>
    </location>
</feature>
<feature type="region of interest" description="Disordered" evidence="3">
    <location>
        <begin position="21"/>
        <end position="130"/>
    </location>
</feature>
<keyword evidence="2 4" id="KW-0732">Signal</keyword>
<feature type="signal peptide" evidence="4">
    <location>
        <begin position="1"/>
        <end position="20"/>
    </location>
</feature>
<protein>
    <submittedName>
        <fullName evidence="5">P-type conjugative transfer protein TrbG</fullName>
    </submittedName>
</protein>
<gene>
    <name evidence="5" type="primary">trbG</name>
    <name evidence="5" type="ORF">PZA18_21555</name>
</gene>
<evidence type="ECO:0000256" key="2">
    <source>
        <dbReference type="ARBA" id="ARBA00022729"/>
    </source>
</evidence>
<sequence length="390" mass="41348">MSVKHSLLLSLLVATGPALAAGAGGQPAPSTPATPAPTVPAVPAANTAKDAAKDTGITPPLKLSNQLPAVTPPADCSAEAACEPQKHSKKKKKSQSGKSDDELAGTSISKPTRQALEKSQAWAENPHTAPGLSEGGAVVFNFGESAPTVVCAPLRICAVTLEPGEVVQGAPHVGDAVRWKISPATSGGDGEGQGKITHLIIKPTEAGLDTNLIVPTNRRTYHLRLVSSQRRYVSHISFAYPETSDRAWSRAAGRNGLSASGKAGNPDSDLPYLTMESLNFDFKIENKKGKPAFRPKRVLADGQHTYLVMNDNLSSELAPIIVAIDEAGNEQMINFRLKGNVFVLDGSYKRLAMMTGVGSDQQRVEISREVRCKRRGLFGICRDEKDDSNG</sequence>
<evidence type="ECO:0000256" key="3">
    <source>
        <dbReference type="SAM" id="MobiDB-lite"/>
    </source>
</evidence>
<organism evidence="5 6">
    <name type="scientific">Parachitinimonas caeni</name>
    <dbReference type="NCBI Taxonomy" id="3031301"/>
    <lineage>
        <taxon>Bacteria</taxon>
        <taxon>Pseudomonadati</taxon>
        <taxon>Pseudomonadota</taxon>
        <taxon>Betaproteobacteria</taxon>
        <taxon>Neisseriales</taxon>
        <taxon>Chitinibacteraceae</taxon>
        <taxon>Parachitinimonas</taxon>
    </lineage>
</organism>
<reference evidence="5" key="1">
    <citation type="submission" date="2023-03" db="EMBL/GenBank/DDBJ databases">
        <title>Chitinimonas shenzhenensis gen. nov., sp. nov., a novel member of family Burkholderiaceae isolated from activated sludge collected in Shen Zhen, China.</title>
        <authorList>
            <person name="Wang X."/>
        </authorList>
    </citation>
    <scope>NUCLEOTIDE SEQUENCE</scope>
    <source>
        <strain evidence="5">DQS-5</strain>
    </source>
</reference>
<dbReference type="NCBIfam" id="TIGR02775">
    <property type="entry name" value="TrbG_Ti"/>
    <property type="match status" value="1"/>
</dbReference>
<dbReference type="Gene3D" id="2.60.40.2500">
    <property type="match status" value="1"/>
</dbReference>
<keyword evidence="6" id="KW-1185">Reference proteome</keyword>
<name>A0ABT7E2V7_9NEIS</name>
<evidence type="ECO:0000313" key="6">
    <source>
        <dbReference type="Proteomes" id="UP001172778"/>
    </source>
</evidence>
<dbReference type="CDD" id="cd06911">
    <property type="entry name" value="VirB9_CagX_TrbG"/>
    <property type="match status" value="1"/>
</dbReference>
<evidence type="ECO:0000256" key="1">
    <source>
        <dbReference type="ARBA" id="ARBA00006135"/>
    </source>
</evidence>
<accession>A0ABT7E2V7</accession>
<comment type="caution">
    <text evidence="5">The sequence shown here is derived from an EMBL/GenBank/DDBJ whole genome shotgun (WGS) entry which is preliminary data.</text>
</comment>
<dbReference type="Pfam" id="PF03524">
    <property type="entry name" value="CagX"/>
    <property type="match status" value="1"/>
</dbReference>
<dbReference type="InterPro" id="IPR014142">
    <property type="entry name" value="TrbG_Ti"/>
</dbReference>
<comment type="similarity">
    <text evidence="1">Belongs to the TrbG/VirB9 family.</text>
</comment>
<dbReference type="InterPro" id="IPR033645">
    <property type="entry name" value="VirB9/CagX/TrbG_C"/>
</dbReference>
<proteinExistence type="inferred from homology"/>
<dbReference type="InterPro" id="IPR038161">
    <property type="entry name" value="VirB9/CagX/TrbG_C_sf"/>
</dbReference>
<feature type="compositionally biased region" description="Pro residues" evidence="3">
    <location>
        <begin position="29"/>
        <end position="40"/>
    </location>
</feature>
<dbReference type="Proteomes" id="UP001172778">
    <property type="component" value="Unassembled WGS sequence"/>
</dbReference>
<evidence type="ECO:0000313" key="5">
    <source>
        <dbReference type="EMBL" id="MDK2126635.1"/>
    </source>
</evidence>
<dbReference type="InterPro" id="IPR010258">
    <property type="entry name" value="Conjugal_tfr_TrbG/VirB9/CagX"/>
</dbReference>
<dbReference type="EMBL" id="JARRAF010000044">
    <property type="protein sequence ID" value="MDK2126635.1"/>
    <property type="molecule type" value="Genomic_DNA"/>
</dbReference>
<dbReference type="RefSeq" id="WP_284102954.1">
    <property type="nucleotide sequence ID" value="NZ_JARRAF010000044.1"/>
</dbReference>
<evidence type="ECO:0000256" key="4">
    <source>
        <dbReference type="SAM" id="SignalP"/>
    </source>
</evidence>